<proteinExistence type="predicted"/>
<accession>A0A1G6JVW6</accession>
<organism evidence="1 2">
    <name type="scientific">Bacillus wiedmannii</name>
    <dbReference type="NCBI Taxonomy" id="1890302"/>
    <lineage>
        <taxon>Bacteria</taxon>
        <taxon>Bacillati</taxon>
        <taxon>Bacillota</taxon>
        <taxon>Bacilli</taxon>
        <taxon>Bacillales</taxon>
        <taxon>Bacillaceae</taxon>
        <taxon>Bacillus</taxon>
        <taxon>Bacillus cereus group</taxon>
    </lineage>
</organism>
<sequence>MGRGEGPRKSMFSKRHATALPRVKPARIVGSIVGEPYNMVWVVSSLRKDKKTGVVDPVPQDPYAELLFNSCFKKWREEDERLESSTTPGQRTRE</sequence>
<dbReference type="RefSeq" id="WP_074650632.1">
    <property type="nucleotide sequence ID" value="NZ_FMZR01000001.1"/>
</dbReference>
<evidence type="ECO:0000313" key="2">
    <source>
        <dbReference type="Proteomes" id="UP000183507"/>
    </source>
</evidence>
<evidence type="ECO:0000313" key="1">
    <source>
        <dbReference type="EMBL" id="SDC22919.1"/>
    </source>
</evidence>
<dbReference type="AlphaFoldDB" id="A0A1G6JVW6"/>
<reference evidence="2" key="1">
    <citation type="submission" date="2016-10" db="EMBL/GenBank/DDBJ databases">
        <authorList>
            <person name="Varghese N."/>
        </authorList>
    </citation>
    <scope>NUCLEOTIDE SEQUENCE [LARGE SCALE GENOMIC DNA]</scope>
    <source>
        <strain evidence="2">KPR-7A</strain>
    </source>
</reference>
<dbReference type="Proteomes" id="UP000183507">
    <property type="component" value="Unassembled WGS sequence"/>
</dbReference>
<name>A0A1G6JVW6_9BACI</name>
<gene>
    <name evidence="1" type="ORF">SAMN04487767_101532</name>
</gene>
<dbReference type="EMBL" id="FMZR01000001">
    <property type="protein sequence ID" value="SDC22919.1"/>
    <property type="molecule type" value="Genomic_DNA"/>
</dbReference>
<protein>
    <submittedName>
        <fullName evidence="1">Uncharacterized protein</fullName>
    </submittedName>
</protein>